<dbReference type="PANTHER" id="PTHR13304">
    <property type="entry name" value="GLYCOSYLPHOSPHATIDYLINOSITOL ANCHOR ATTACHMENT 1 PROTEIN"/>
    <property type="match status" value="1"/>
</dbReference>
<feature type="transmembrane region" description="Helical" evidence="1">
    <location>
        <begin position="440"/>
        <end position="470"/>
    </location>
</feature>
<name>A0AAW0Z3L9_9TREE</name>
<keyword evidence="3" id="KW-1185">Reference proteome</keyword>
<organism evidence="2 3">
    <name type="scientific">Kwoniella newhampshirensis</name>
    <dbReference type="NCBI Taxonomy" id="1651941"/>
    <lineage>
        <taxon>Eukaryota</taxon>
        <taxon>Fungi</taxon>
        <taxon>Dikarya</taxon>
        <taxon>Basidiomycota</taxon>
        <taxon>Agaricomycotina</taxon>
        <taxon>Tremellomycetes</taxon>
        <taxon>Tremellales</taxon>
        <taxon>Cryptococcaceae</taxon>
        <taxon>Kwoniella</taxon>
    </lineage>
</organism>
<evidence type="ECO:0000313" key="2">
    <source>
        <dbReference type="EMBL" id="KAK8864688.1"/>
    </source>
</evidence>
<dbReference type="KEGG" id="kne:92179199"/>
<dbReference type="GeneID" id="92179199"/>
<feature type="transmembrane region" description="Helical" evidence="1">
    <location>
        <begin position="354"/>
        <end position="374"/>
    </location>
</feature>
<dbReference type="Proteomes" id="UP001388673">
    <property type="component" value="Unassembled WGS sequence"/>
</dbReference>
<evidence type="ECO:0000313" key="3">
    <source>
        <dbReference type="Proteomes" id="UP001388673"/>
    </source>
</evidence>
<dbReference type="Pfam" id="PF04114">
    <property type="entry name" value="Gaa1"/>
    <property type="match status" value="1"/>
</dbReference>
<feature type="transmembrane region" description="Helical" evidence="1">
    <location>
        <begin position="386"/>
        <end position="405"/>
    </location>
</feature>
<comment type="caution">
    <text evidence="2">The sequence shown here is derived from an EMBL/GenBank/DDBJ whole genome shotgun (WGS) entry which is preliminary data.</text>
</comment>
<evidence type="ECO:0000256" key="1">
    <source>
        <dbReference type="SAM" id="Phobius"/>
    </source>
</evidence>
<dbReference type="GO" id="GO:0042765">
    <property type="term" value="C:GPI-anchor transamidase complex"/>
    <property type="evidence" value="ECO:0007669"/>
    <property type="project" value="InterPro"/>
</dbReference>
<evidence type="ECO:0008006" key="4">
    <source>
        <dbReference type="Google" id="ProtNLM"/>
    </source>
</evidence>
<keyword evidence="1" id="KW-1133">Transmembrane helix</keyword>
<accession>A0AAW0Z3L9</accession>
<feature type="transmembrane region" description="Helical" evidence="1">
    <location>
        <begin position="41"/>
        <end position="63"/>
    </location>
</feature>
<dbReference type="GO" id="GO:0016255">
    <property type="term" value="P:attachment of GPI anchor to protein"/>
    <property type="evidence" value="ECO:0007669"/>
    <property type="project" value="TreeGrafter"/>
</dbReference>
<reference evidence="2 3" key="1">
    <citation type="journal article" date="2024" name="bioRxiv">
        <title>Comparative genomics of Cryptococcus and Kwoniella reveals pathogenesis evolution and contrasting karyotype dynamics via intercentromeric recombination or chromosome fusion.</title>
        <authorList>
            <person name="Coelho M.A."/>
            <person name="David-Palma M."/>
            <person name="Shea T."/>
            <person name="Bowers K."/>
            <person name="McGinley-Smith S."/>
            <person name="Mohammad A.W."/>
            <person name="Gnirke A."/>
            <person name="Yurkov A.M."/>
            <person name="Nowrousian M."/>
            <person name="Sun S."/>
            <person name="Cuomo C.A."/>
            <person name="Heitman J."/>
        </authorList>
    </citation>
    <scope>NUCLEOTIDE SEQUENCE [LARGE SCALE GENOMIC DNA]</scope>
    <source>
        <strain evidence="2 3">CBS 13917</strain>
    </source>
</reference>
<dbReference type="AlphaFoldDB" id="A0AAW0Z3L9"/>
<dbReference type="PANTHER" id="PTHR13304:SF0">
    <property type="entry name" value="GLYCOSYLPHOSPHATIDYLINOSITOL ANCHOR ATTACHMENT 1 PROTEIN"/>
    <property type="match status" value="1"/>
</dbReference>
<keyword evidence="1" id="KW-0812">Transmembrane</keyword>
<gene>
    <name evidence="2" type="ORF">IAR55_001940</name>
</gene>
<dbReference type="RefSeq" id="XP_066804984.1">
    <property type="nucleotide sequence ID" value="XM_066945061.1"/>
</dbReference>
<feature type="transmembrane region" description="Helical" evidence="1">
    <location>
        <begin position="477"/>
        <end position="497"/>
    </location>
</feature>
<feature type="transmembrane region" description="Helical" evidence="1">
    <location>
        <begin position="509"/>
        <end position="529"/>
    </location>
</feature>
<sequence>MLSRLRRKPSGPPPDPKCANYTAEHVALAKTIARRRRILDVVWRHVPLLRAFMVIVGILWLLALPFEGLWKRTYVDEHALQPAQVTMYFDWADVHNADVYLDEVEKIANSTFQDTANSTYAHVTTPRSAGTETILLSANWASRDGGPNLRGIAMLLAFGDFLRGQNHWAFDFVLVVGEDYMSGLEDFIREYHSLLPGVIWTGLNIDYPGHSFSHLGLFYEGVNGRLPNQDVVNTVAHVARHAGGVLPRYHDIPDEHIELKGIPYTPSWLGNYLLAAKHLLHHCAFTALGRATGAHGVLARHRIDSVTLYCTPATGPHGFHTLGRTLESTLRSFNNLLERLHASYFFYLLPRVNWFIPVGHYLPAAVLLGASLTIGGFDCPKPLEGLTLISPAFLPVLAAFIRIGLPELEVLLPTLTATLLPLSLPIPTGDAKKSLESLTLLLYGALIPTLAMVNFPQAILLAFTALLYLTPPKSARVLILALSQPVLVISVLRGRGIKLQEEWSEVGNLAWPGMIVVWLPLCVIAGRLAR</sequence>
<dbReference type="EMBL" id="JBCAWK010000003">
    <property type="protein sequence ID" value="KAK8864688.1"/>
    <property type="molecule type" value="Genomic_DNA"/>
</dbReference>
<proteinExistence type="predicted"/>
<keyword evidence="1" id="KW-0472">Membrane</keyword>
<protein>
    <recommendedName>
        <fullName evidence="4">Glycosylphosphatidylinositol transamidase</fullName>
    </recommendedName>
</protein>
<dbReference type="InterPro" id="IPR007246">
    <property type="entry name" value="Gaa1"/>
</dbReference>